<evidence type="ECO:0000313" key="9">
    <source>
        <dbReference type="EMBL" id="KAD0819406.1"/>
    </source>
</evidence>
<organism evidence="9 10">
    <name type="scientific">Mikania micrantha</name>
    <name type="common">bitter vine</name>
    <dbReference type="NCBI Taxonomy" id="192012"/>
    <lineage>
        <taxon>Eukaryota</taxon>
        <taxon>Viridiplantae</taxon>
        <taxon>Streptophyta</taxon>
        <taxon>Embryophyta</taxon>
        <taxon>Tracheophyta</taxon>
        <taxon>Spermatophyta</taxon>
        <taxon>Magnoliopsida</taxon>
        <taxon>eudicotyledons</taxon>
        <taxon>Gunneridae</taxon>
        <taxon>Pentapetalae</taxon>
        <taxon>asterids</taxon>
        <taxon>campanulids</taxon>
        <taxon>Asterales</taxon>
        <taxon>Asteraceae</taxon>
        <taxon>Asteroideae</taxon>
        <taxon>Heliantheae alliance</taxon>
        <taxon>Eupatorieae</taxon>
        <taxon>Mikania</taxon>
    </lineage>
</organism>
<sequence length="839" mass="95924">MEVTGGGGDGDGGNSLISNRVDYQSLSVAICCNYCLDSIIWFHCRETKARNLVNTRVNDSNNDNLDPIARQLATIAAKLEAMETLKEDAAALKRRSNTHEKSVGNQFGEGESSWRQHQNNHPYNKIDFPNFSGGDRRGWILKAEKYFRYYHIPEDEKVDVASMHLDRDALDLFSWFSMDHHMMFREDLTHAFQKNFGPAEFQNPGEFLCSIKQTGSVQEYRQEFAKRSSRVPNWPDHFLLGVFLNGLKEELKADVRIHKPHTVYNAMSLEFEYENKVNHTKTNKGLMWNAPSKAANTDLKPGSSYQPAGITKNTTRLSDTVKQNSAKGVAAAFCKEIIRLHGFPRSIVSDRDVIFMSTFWQELFRLSQTTLKMNQPSKSSHYLSWAEYSYNTGYHSSTQTTPFTIVYGMDPPKIHPYIFGETANAEQEQQLIARDAMLRLLQENLQKSRVRMKNQADQKRRDVSYDVGDYVFLRIQPYCQKSLAKRRLEKLSPRYFGPSRIKKKVGLLLMNWNYLWIFVFILFFMFRFSNSQRAIHRLLESVFGSKISGALYVPALWLFNLIRFFFKTMFPEEIAGKVILITGASTGIGEHLAIEFAKEGACLALVARREKQLDRVAQYASLVGSPNVISIPADVSNYEECNKFVDQTMKHFGRLDYLVNNAATATFGLFEDQTCVLDHASVMDVNFWGSVYTTHFALPHLRRNKGKIITLCSCGSWFATPRVSIYNASKEALLSFFETLRIEVGSDIDIRVITPGLVATRLTNEELLKESNAHWVPAISPRTCAKAIVSSTKREEKYLTVPSWAKTLLIWKLVCPEILNSIMNFVFVTWPKITSKRMH</sequence>
<keyword evidence="4" id="KW-0735">Signal-anchor</keyword>
<dbReference type="Gene3D" id="3.40.50.720">
    <property type="entry name" value="NAD(P)-binding Rossmann-like Domain"/>
    <property type="match status" value="1"/>
</dbReference>
<dbReference type="InterPro" id="IPR036291">
    <property type="entry name" value="NAD(P)-bd_dom_sf"/>
</dbReference>
<dbReference type="Proteomes" id="UP000326396">
    <property type="component" value="Unassembled WGS sequence"/>
</dbReference>
<comment type="similarity">
    <text evidence="2">Belongs to the short-chain dehydrogenases/reductases (SDR) family.</text>
</comment>
<keyword evidence="7" id="KW-0472">Membrane</keyword>
<comment type="subcellular location">
    <subcellularLocation>
        <location evidence="1">Membrane</location>
        <topology evidence="1">Single-pass type II membrane protein</topology>
    </subcellularLocation>
</comment>
<dbReference type="InterPro" id="IPR002347">
    <property type="entry name" value="SDR_fam"/>
</dbReference>
<keyword evidence="3" id="KW-0521">NADP</keyword>
<dbReference type="Pfam" id="PF00106">
    <property type="entry name" value="adh_short"/>
    <property type="match status" value="1"/>
</dbReference>
<dbReference type="PRINTS" id="PR00080">
    <property type="entry name" value="SDRFAMILY"/>
</dbReference>
<feature type="transmembrane region" description="Helical" evidence="7">
    <location>
        <begin position="505"/>
        <end position="526"/>
    </location>
</feature>
<dbReference type="PROSITE" id="PS00061">
    <property type="entry name" value="ADH_SHORT"/>
    <property type="match status" value="1"/>
</dbReference>
<dbReference type="GO" id="GO:0016491">
    <property type="term" value="F:oxidoreductase activity"/>
    <property type="evidence" value="ECO:0007669"/>
    <property type="project" value="UniProtKB-KW"/>
</dbReference>
<dbReference type="GO" id="GO:0016020">
    <property type="term" value="C:membrane"/>
    <property type="evidence" value="ECO:0007669"/>
    <property type="project" value="UniProtKB-SubCell"/>
</dbReference>
<dbReference type="InterPro" id="IPR005162">
    <property type="entry name" value="Retrotrans_gag_dom"/>
</dbReference>
<evidence type="ECO:0000256" key="4">
    <source>
        <dbReference type="ARBA" id="ARBA00022968"/>
    </source>
</evidence>
<keyword evidence="10" id="KW-1185">Reference proteome</keyword>
<feature type="region of interest" description="Disordered" evidence="6">
    <location>
        <begin position="93"/>
        <end position="119"/>
    </location>
</feature>
<evidence type="ECO:0000256" key="6">
    <source>
        <dbReference type="SAM" id="MobiDB-lite"/>
    </source>
</evidence>
<evidence type="ECO:0000259" key="8">
    <source>
        <dbReference type="Pfam" id="PF03732"/>
    </source>
</evidence>
<keyword evidence="7" id="KW-1133">Transmembrane helix</keyword>
<proteinExistence type="inferred from homology"/>
<keyword evidence="5" id="KW-0560">Oxidoreductase</keyword>
<feature type="domain" description="Retrotransposon gag" evidence="8">
    <location>
        <begin position="160"/>
        <end position="249"/>
    </location>
</feature>
<dbReference type="OrthoDB" id="47007at2759"/>
<dbReference type="InterPro" id="IPR020904">
    <property type="entry name" value="Sc_DH/Rdtase_CS"/>
</dbReference>
<dbReference type="PANTHER" id="PTHR43391">
    <property type="entry name" value="RETINOL DEHYDROGENASE-RELATED"/>
    <property type="match status" value="1"/>
</dbReference>
<keyword evidence="7" id="KW-0812">Transmembrane</keyword>
<dbReference type="SUPFAM" id="SSF51735">
    <property type="entry name" value="NAD(P)-binding Rossmann-fold domains"/>
    <property type="match status" value="1"/>
</dbReference>
<accession>A0A5N6LEE8</accession>
<protein>
    <recommendedName>
        <fullName evidence="8">Retrotransposon gag domain-containing protein</fullName>
    </recommendedName>
</protein>
<evidence type="ECO:0000256" key="7">
    <source>
        <dbReference type="SAM" id="Phobius"/>
    </source>
</evidence>
<dbReference type="Pfam" id="PF03732">
    <property type="entry name" value="Retrotrans_gag"/>
    <property type="match status" value="1"/>
</dbReference>
<dbReference type="EMBL" id="SZYD01001364">
    <property type="protein sequence ID" value="KAD0819406.1"/>
    <property type="molecule type" value="Genomic_DNA"/>
</dbReference>
<evidence type="ECO:0000256" key="3">
    <source>
        <dbReference type="ARBA" id="ARBA00022857"/>
    </source>
</evidence>
<evidence type="ECO:0000313" key="10">
    <source>
        <dbReference type="Proteomes" id="UP000326396"/>
    </source>
</evidence>
<dbReference type="GO" id="GO:0003676">
    <property type="term" value="F:nucleic acid binding"/>
    <property type="evidence" value="ECO:0007669"/>
    <property type="project" value="InterPro"/>
</dbReference>
<comment type="caution">
    <text evidence="9">The sequence shown here is derived from an EMBL/GenBank/DDBJ whole genome shotgun (WGS) entry which is preliminary data.</text>
</comment>
<dbReference type="AlphaFoldDB" id="A0A5N6LEE8"/>
<dbReference type="PRINTS" id="PR00081">
    <property type="entry name" value="GDHRDH"/>
</dbReference>
<dbReference type="InterPro" id="IPR036397">
    <property type="entry name" value="RNaseH_sf"/>
</dbReference>
<dbReference type="GO" id="GO:0005829">
    <property type="term" value="C:cytosol"/>
    <property type="evidence" value="ECO:0007669"/>
    <property type="project" value="TreeGrafter"/>
</dbReference>
<dbReference type="PANTHER" id="PTHR43391:SF85">
    <property type="entry name" value="11-BETA-HYDROXYSTEROID DEHYDROGENASE"/>
    <property type="match status" value="1"/>
</dbReference>
<evidence type="ECO:0000256" key="1">
    <source>
        <dbReference type="ARBA" id="ARBA00004606"/>
    </source>
</evidence>
<dbReference type="SUPFAM" id="SSF53098">
    <property type="entry name" value="Ribonuclease H-like"/>
    <property type="match status" value="1"/>
</dbReference>
<name>A0A5N6LEE8_9ASTR</name>
<evidence type="ECO:0000256" key="5">
    <source>
        <dbReference type="ARBA" id="ARBA00023002"/>
    </source>
</evidence>
<dbReference type="InterPro" id="IPR012337">
    <property type="entry name" value="RNaseH-like_sf"/>
</dbReference>
<reference evidence="9 10" key="1">
    <citation type="submission" date="2019-05" db="EMBL/GenBank/DDBJ databases">
        <title>Mikania micrantha, genome provides insights into the molecular mechanism of rapid growth.</title>
        <authorList>
            <person name="Liu B."/>
        </authorList>
    </citation>
    <scope>NUCLEOTIDE SEQUENCE [LARGE SCALE GENOMIC DNA]</scope>
    <source>
        <strain evidence="9">NLD-2019</strain>
        <tissue evidence="9">Leaf</tissue>
    </source>
</reference>
<evidence type="ECO:0000256" key="2">
    <source>
        <dbReference type="ARBA" id="ARBA00006484"/>
    </source>
</evidence>
<dbReference type="Gene3D" id="3.30.420.10">
    <property type="entry name" value="Ribonuclease H-like superfamily/Ribonuclease H"/>
    <property type="match status" value="2"/>
</dbReference>
<gene>
    <name evidence="9" type="ORF">E3N88_43662</name>
</gene>
<feature type="compositionally biased region" description="Basic and acidic residues" evidence="6">
    <location>
        <begin position="93"/>
        <end position="102"/>
    </location>
</feature>
<feature type="transmembrane region" description="Helical" evidence="7">
    <location>
        <begin position="547"/>
        <end position="566"/>
    </location>
</feature>